<dbReference type="RefSeq" id="WP_211862948.1">
    <property type="nucleotide sequence ID" value="NZ_JAAEDM010000043.1"/>
</dbReference>
<gene>
    <name evidence="2" type="ORF">GXW76_15230</name>
</gene>
<feature type="transmembrane region" description="Helical" evidence="1">
    <location>
        <begin position="20"/>
        <end position="42"/>
    </location>
</feature>
<evidence type="ECO:0000313" key="3">
    <source>
        <dbReference type="Proteomes" id="UP001138751"/>
    </source>
</evidence>
<dbReference type="EMBL" id="JAAEDM010000043">
    <property type="protein sequence ID" value="MBR0672531.1"/>
    <property type="molecule type" value="Genomic_DNA"/>
</dbReference>
<evidence type="ECO:0000313" key="2">
    <source>
        <dbReference type="EMBL" id="MBR0672531.1"/>
    </source>
</evidence>
<dbReference type="Proteomes" id="UP001138751">
    <property type="component" value="Unassembled WGS sequence"/>
</dbReference>
<accession>A0A9X9WZF2</accession>
<sequence>MVDSLARTLSFLSGDKAGSVTVESCLLIALVSAALMGVTSILNREVDAMFLDLASRLAALR</sequence>
<keyword evidence="3" id="KW-1185">Reference proteome</keyword>
<protein>
    <submittedName>
        <fullName evidence="2">Uncharacterized protein</fullName>
    </submittedName>
</protein>
<keyword evidence="1" id="KW-1133">Transmembrane helix</keyword>
<keyword evidence="1" id="KW-0812">Transmembrane</keyword>
<keyword evidence="1" id="KW-0472">Membrane</keyword>
<dbReference type="AlphaFoldDB" id="A0A9X9WZF2"/>
<organism evidence="2 3">
    <name type="scientific">Neoroseomonas soli</name>
    <dbReference type="NCBI Taxonomy" id="1081025"/>
    <lineage>
        <taxon>Bacteria</taxon>
        <taxon>Pseudomonadati</taxon>
        <taxon>Pseudomonadota</taxon>
        <taxon>Alphaproteobacteria</taxon>
        <taxon>Acetobacterales</taxon>
        <taxon>Acetobacteraceae</taxon>
        <taxon>Neoroseomonas</taxon>
    </lineage>
</organism>
<reference evidence="2" key="1">
    <citation type="submission" date="2020-01" db="EMBL/GenBank/DDBJ databases">
        <authorList>
            <person name="Rat A."/>
        </authorList>
    </citation>
    <scope>NUCLEOTIDE SEQUENCE</scope>
    <source>
        <strain evidence="2">LMG 31231</strain>
    </source>
</reference>
<name>A0A9X9WZF2_9PROT</name>
<reference evidence="2" key="2">
    <citation type="journal article" date="2021" name="Syst. Appl. Microbiol.">
        <title>Roseomonas hellenica sp. nov., isolated from roots of wild-growing Alkanna tinctoria.</title>
        <authorList>
            <person name="Rat A."/>
            <person name="Naranjo H.D."/>
            <person name="Lebbe L."/>
            <person name="Cnockaert M."/>
            <person name="Krigas N."/>
            <person name="Grigoriadou K."/>
            <person name="Maloupa E."/>
            <person name="Willems A."/>
        </authorList>
    </citation>
    <scope>NUCLEOTIDE SEQUENCE</scope>
    <source>
        <strain evidence="2">LMG 31231</strain>
    </source>
</reference>
<evidence type="ECO:0000256" key="1">
    <source>
        <dbReference type="SAM" id="Phobius"/>
    </source>
</evidence>
<proteinExistence type="predicted"/>
<comment type="caution">
    <text evidence="2">The sequence shown here is derived from an EMBL/GenBank/DDBJ whole genome shotgun (WGS) entry which is preliminary data.</text>
</comment>